<protein>
    <submittedName>
        <fullName evidence="10">PTS system sorbose-specific iic component</fullName>
    </submittedName>
</protein>
<evidence type="ECO:0000256" key="5">
    <source>
        <dbReference type="ARBA" id="ARBA00022683"/>
    </source>
</evidence>
<dbReference type="PANTHER" id="PTHR32502">
    <property type="entry name" value="N-ACETYLGALACTOSAMINE PERMEASE II COMPONENT-RELATED"/>
    <property type="match status" value="1"/>
</dbReference>
<feature type="transmembrane region" description="Helical" evidence="9">
    <location>
        <begin position="37"/>
        <end position="59"/>
    </location>
</feature>
<dbReference type="Pfam" id="PF03609">
    <property type="entry name" value="EII-Sor"/>
    <property type="match status" value="1"/>
</dbReference>
<name>B9Y4S4_9FIRM</name>
<keyword evidence="3" id="KW-1003">Cell membrane</keyword>
<dbReference type="GeneID" id="83015141"/>
<dbReference type="InterPro" id="IPR022324">
    <property type="entry name" value="Bacilysin_exporter_BacE_put"/>
</dbReference>
<reference evidence="10 11" key="1">
    <citation type="submission" date="2008-12" db="EMBL/GenBank/DDBJ databases">
        <authorList>
            <person name="Fulton L."/>
            <person name="Clifton S."/>
            <person name="Fulton B."/>
            <person name="Xu J."/>
            <person name="Minx P."/>
            <person name="Pepin K.H."/>
            <person name="Johnson M."/>
            <person name="Bhonagiri V."/>
            <person name="Nash W.E."/>
            <person name="Mardis E.R."/>
            <person name="Wilson R.K."/>
        </authorList>
    </citation>
    <scope>NUCLEOTIDE SEQUENCE [LARGE SCALE GENOMIC DNA]</scope>
    <source>
        <strain evidence="10 11">DSM 12042</strain>
    </source>
</reference>
<keyword evidence="8 9" id="KW-0472">Membrane</keyword>
<organism evidence="10 11">
    <name type="scientific">Holdemania filiformis DSM 12042</name>
    <dbReference type="NCBI Taxonomy" id="545696"/>
    <lineage>
        <taxon>Bacteria</taxon>
        <taxon>Bacillati</taxon>
        <taxon>Bacillota</taxon>
        <taxon>Erysipelotrichia</taxon>
        <taxon>Erysipelotrichales</taxon>
        <taxon>Erysipelotrichaceae</taxon>
        <taxon>Holdemania</taxon>
    </lineage>
</organism>
<keyword evidence="5" id="KW-0598">Phosphotransferase system</keyword>
<feature type="transmembrane region" description="Helical" evidence="9">
    <location>
        <begin position="175"/>
        <end position="196"/>
    </location>
</feature>
<feature type="transmembrane region" description="Helical" evidence="9">
    <location>
        <begin position="208"/>
        <end position="238"/>
    </location>
</feature>
<keyword evidence="4" id="KW-0762">Sugar transport</keyword>
<feature type="transmembrane region" description="Helical" evidence="9">
    <location>
        <begin position="95"/>
        <end position="119"/>
    </location>
</feature>
<proteinExistence type="predicted"/>
<keyword evidence="6 9" id="KW-0812">Transmembrane</keyword>
<dbReference type="PROSITE" id="PS51106">
    <property type="entry name" value="PTS_EIIC_TYPE_4"/>
    <property type="match status" value="1"/>
</dbReference>
<dbReference type="InterPro" id="IPR050303">
    <property type="entry name" value="GatZ_KbaZ_carbometab"/>
</dbReference>
<comment type="subcellular location">
    <subcellularLocation>
        <location evidence="1">Cell membrane</location>
        <topology evidence="1">Multi-pass membrane protein</topology>
    </subcellularLocation>
</comment>
<dbReference type="InterPro" id="IPR004700">
    <property type="entry name" value="PTS_IIC_man"/>
</dbReference>
<gene>
    <name evidence="10" type="ORF">HOLDEFILI_00805</name>
</gene>
<dbReference type="PANTHER" id="PTHR32502:SF8">
    <property type="entry name" value="N-ACETYLGALACTOSAMINE PERMEASE IIC COMPONENT 1"/>
    <property type="match status" value="1"/>
</dbReference>
<feature type="transmembrane region" description="Helical" evidence="9">
    <location>
        <begin position="139"/>
        <end position="163"/>
    </location>
</feature>
<dbReference type="EMBL" id="ACCF01000052">
    <property type="protein sequence ID" value="EEF69025.1"/>
    <property type="molecule type" value="Genomic_DNA"/>
</dbReference>
<sequence>MLIVQSVIVGVIYLVLGFLEEYLSFPMCSRPMVVGSVIGFFLGDLKTGVMIGASLELVFMGAVQIGASTPPDSLVGTAVGTAFAIIMHADVEVALALAVPVALLVSMTSSIWLTLRTFWHPTIEKMMDKGDYKGLERMFYVVALTLYIPKALLVTFAIMAGSTVVEKMISIIPEFVTGGLGVAAGMMVAVGFAMLLKMMWSKKMCVYYFLGFLLVAYLNLPILAVAFFGVILCVILYFEGNFKMNKAAPEASEEEELFND</sequence>
<dbReference type="RefSeq" id="WP_006058015.1">
    <property type="nucleotide sequence ID" value="NZ_GG657553.1"/>
</dbReference>
<dbReference type="STRING" id="545696.HOLDEFILI_00805"/>
<evidence type="ECO:0000256" key="9">
    <source>
        <dbReference type="SAM" id="Phobius"/>
    </source>
</evidence>
<evidence type="ECO:0000256" key="2">
    <source>
        <dbReference type="ARBA" id="ARBA00022448"/>
    </source>
</evidence>
<dbReference type="HOGENOM" id="CLU_069101_2_0_9"/>
<evidence type="ECO:0000256" key="1">
    <source>
        <dbReference type="ARBA" id="ARBA00004651"/>
    </source>
</evidence>
<dbReference type="GO" id="GO:0005886">
    <property type="term" value="C:plasma membrane"/>
    <property type="evidence" value="ECO:0007669"/>
    <property type="project" value="UniProtKB-SubCell"/>
</dbReference>
<evidence type="ECO:0000256" key="8">
    <source>
        <dbReference type="ARBA" id="ARBA00023136"/>
    </source>
</evidence>
<evidence type="ECO:0000256" key="3">
    <source>
        <dbReference type="ARBA" id="ARBA00022475"/>
    </source>
</evidence>
<evidence type="ECO:0000256" key="6">
    <source>
        <dbReference type="ARBA" id="ARBA00022692"/>
    </source>
</evidence>
<evidence type="ECO:0000313" key="10">
    <source>
        <dbReference type="EMBL" id="EEF69025.1"/>
    </source>
</evidence>
<dbReference type="AlphaFoldDB" id="B9Y4S4"/>
<reference evidence="10 11" key="2">
    <citation type="submission" date="2009-02" db="EMBL/GenBank/DDBJ databases">
        <title>Draft genome sequence of Holdemania filiformis DSM 12042.</title>
        <authorList>
            <person name="Sudarsanam P."/>
            <person name="Ley R."/>
            <person name="Guruge J."/>
            <person name="Turnbaugh P.J."/>
            <person name="Mahowald M."/>
            <person name="Liep D."/>
            <person name="Gordon J."/>
        </authorList>
    </citation>
    <scope>NUCLEOTIDE SEQUENCE [LARGE SCALE GENOMIC DNA]</scope>
    <source>
        <strain evidence="10 11">DSM 12042</strain>
    </source>
</reference>
<keyword evidence="7 9" id="KW-1133">Transmembrane helix</keyword>
<comment type="caution">
    <text evidence="10">The sequence shown here is derived from an EMBL/GenBank/DDBJ whole genome shotgun (WGS) entry which is preliminary data.</text>
</comment>
<dbReference type="GO" id="GO:0009401">
    <property type="term" value="P:phosphoenolpyruvate-dependent sugar phosphotransferase system"/>
    <property type="evidence" value="ECO:0007669"/>
    <property type="project" value="UniProtKB-KW"/>
</dbReference>
<dbReference type="eggNOG" id="COG3715">
    <property type="taxonomic scope" value="Bacteria"/>
</dbReference>
<feature type="transmembrane region" description="Helical" evidence="9">
    <location>
        <begin position="7"/>
        <end position="25"/>
    </location>
</feature>
<keyword evidence="2" id="KW-0813">Transport</keyword>
<evidence type="ECO:0000313" key="11">
    <source>
        <dbReference type="Proteomes" id="UP000005950"/>
    </source>
</evidence>
<evidence type="ECO:0000256" key="4">
    <source>
        <dbReference type="ARBA" id="ARBA00022597"/>
    </source>
</evidence>
<accession>B9Y4S4</accession>
<evidence type="ECO:0000256" key="7">
    <source>
        <dbReference type="ARBA" id="ARBA00022989"/>
    </source>
</evidence>
<dbReference type="PRINTS" id="PR01988">
    <property type="entry name" value="EXPORTERBACE"/>
</dbReference>
<dbReference type="Proteomes" id="UP000005950">
    <property type="component" value="Unassembled WGS sequence"/>
</dbReference>